<evidence type="ECO:0000256" key="5">
    <source>
        <dbReference type="ARBA" id="ARBA00022692"/>
    </source>
</evidence>
<sequence length="534" mass="57580">MVFYVTIAISVVFVLCGVLFTEPFGAALGALAGGITTGLGWMYMLITAFFLAFAIYLAFSRYGKIRLGKPDEKPEFGRFAWFAMLFQAGMGIGLVFWGVAEPLSHYAEPPLGLEEPRTAGAASLALRTAFFHWCLHPWAMYAVVGLAVAYFSFRRGMNSLKISTVLYPLLGDRVNGPIGKAIDVLAIFATLVGVAGSLGSGTLQIDAGLSQVFGLPSGLGLQLGIIAVTGVAYMLSASTPVEKGVNFLSQASIYLAFFLVAYFLVVGPTLLQLNAFTQETGNYLANIVPQSFYMSAYRPGESAWLGSWTIFFWATWIAWAPYVGAFIARISRGRTIREFIVGVLVAPSLFSMVWFSVFGGAAFQVDDRLGGDISEGAAADPAGALFEFIAQYPFALAASLLAIFLVWIFFVAGADAGTIVLGSMSTGGSLNPQTWVKLTWGVIMAAFAAIMLAAGGLDAIISSQIIAATPFGVLMIAIAYSLFKALRTDYREERKQLQEIMAYDNKVDKRQMEEIMRRREAGEPVGQSTASRDD</sequence>
<evidence type="ECO:0000256" key="2">
    <source>
        <dbReference type="ARBA" id="ARBA00005658"/>
    </source>
</evidence>
<evidence type="ECO:0000256" key="6">
    <source>
        <dbReference type="ARBA" id="ARBA00022989"/>
    </source>
</evidence>
<dbReference type="PANTHER" id="PTHR30047">
    <property type="entry name" value="HIGH-AFFINITY CHOLINE TRANSPORT PROTEIN-RELATED"/>
    <property type="match status" value="1"/>
</dbReference>
<evidence type="ECO:0000313" key="9">
    <source>
        <dbReference type="EMBL" id="CAA9391001.1"/>
    </source>
</evidence>
<keyword evidence="5 8" id="KW-0812">Transmembrane</keyword>
<evidence type="ECO:0000256" key="4">
    <source>
        <dbReference type="ARBA" id="ARBA00022475"/>
    </source>
</evidence>
<accession>A0A6J4NLB8</accession>
<comment type="subcellular location">
    <subcellularLocation>
        <location evidence="1">Cell membrane</location>
        <topology evidence="1">Multi-pass membrane protein</topology>
    </subcellularLocation>
</comment>
<evidence type="ECO:0000256" key="8">
    <source>
        <dbReference type="SAM" id="Phobius"/>
    </source>
</evidence>
<dbReference type="EMBL" id="CADCUT010000036">
    <property type="protein sequence ID" value="CAA9391001.1"/>
    <property type="molecule type" value="Genomic_DNA"/>
</dbReference>
<feature type="transmembrane region" description="Helical" evidence="8">
    <location>
        <begin position="460"/>
        <end position="483"/>
    </location>
</feature>
<proteinExistence type="inferred from homology"/>
<feature type="transmembrane region" description="Helical" evidence="8">
    <location>
        <begin position="42"/>
        <end position="59"/>
    </location>
</feature>
<dbReference type="PANTHER" id="PTHR30047:SF7">
    <property type="entry name" value="HIGH-AFFINITY CHOLINE TRANSPORT PROTEIN"/>
    <property type="match status" value="1"/>
</dbReference>
<dbReference type="AlphaFoldDB" id="A0A6J4NLB8"/>
<reference evidence="9" key="1">
    <citation type="submission" date="2020-02" db="EMBL/GenBank/DDBJ databases">
        <authorList>
            <person name="Meier V. D."/>
        </authorList>
    </citation>
    <scope>NUCLEOTIDE SEQUENCE</scope>
    <source>
        <strain evidence="9">AVDCRST_MAG03</strain>
    </source>
</reference>
<gene>
    <name evidence="9" type="ORF">AVDCRST_MAG03-613</name>
</gene>
<dbReference type="Pfam" id="PF02028">
    <property type="entry name" value="BCCT"/>
    <property type="match status" value="1"/>
</dbReference>
<organism evidence="9">
    <name type="scientific">uncultured Rubrobacteraceae bacterium</name>
    <dbReference type="NCBI Taxonomy" id="349277"/>
    <lineage>
        <taxon>Bacteria</taxon>
        <taxon>Bacillati</taxon>
        <taxon>Actinomycetota</taxon>
        <taxon>Rubrobacteria</taxon>
        <taxon>Rubrobacterales</taxon>
        <taxon>Rubrobacteraceae</taxon>
        <taxon>environmental samples</taxon>
    </lineage>
</organism>
<dbReference type="GO" id="GO:0022857">
    <property type="term" value="F:transmembrane transporter activity"/>
    <property type="evidence" value="ECO:0007669"/>
    <property type="project" value="InterPro"/>
</dbReference>
<keyword evidence="6 8" id="KW-1133">Transmembrane helix</keyword>
<dbReference type="InterPro" id="IPR000060">
    <property type="entry name" value="BCCT_transptr"/>
</dbReference>
<feature type="transmembrane region" description="Helical" evidence="8">
    <location>
        <begin position="339"/>
        <end position="363"/>
    </location>
</feature>
<feature type="transmembrane region" description="Helical" evidence="8">
    <location>
        <begin position="181"/>
        <end position="201"/>
    </location>
</feature>
<feature type="transmembrane region" description="Helical" evidence="8">
    <location>
        <begin position="303"/>
        <end position="327"/>
    </location>
</feature>
<feature type="transmembrane region" description="Helical" evidence="8">
    <location>
        <begin position="130"/>
        <end position="153"/>
    </location>
</feature>
<feature type="transmembrane region" description="Helical" evidence="8">
    <location>
        <begin position="394"/>
        <end position="414"/>
    </location>
</feature>
<feature type="transmembrane region" description="Helical" evidence="8">
    <location>
        <begin position="435"/>
        <end position="454"/>
    </location>
</feature>
<comment type="similarity">
    <text evidence="2">Belongs to the BCCT transporter (TC 2.A.15) family.</text>
</comment>
<evidence type="ECO:0000256" key="7">
    <source>
        <dbReference type="ARBA" id="ARBA00023136"/>
    </source>
</evidence>
<name>A0A6J4NLB8_9ACTN</name>
<dbReference type="GO" id="GO:0005886">
    <property type="term" value="C:plasma membrane"/>
    <property type="evidence" value="ECO:0007669"/>
    <property type="project" value="UniProtKB-SubCell"/>
</dbReference>
<dbReference type="NCBIfam" id="TIGR00842">
    <property type="entry name" value="bcct"/>
    <property type="match status" value="1"/>
</dbReference>
<evidence type="ECO:0000256" key="1">
    <source>
        <dbReference type="ARBA" id="ARBA00004651"/>
    </source>
</evidence>
<keyword evidence="7 8" id="KW-0472">Membrane</keyword>
<feature type="transmembrane region" description="Helical" evidence="8">
    <location>
        <begin position="79"/>
        <end position="100"/>
    </location>
</feature>
<keyword evidence="4" id="KW-1003">Cell membrane</keyword>
<protein>
    <submittedName>
        <fullName evidence="9">Glycine betaine transporter OpuD</fullName>
    </submittedName>
</protein>
<feature type="transmembrane region" description="Helical" evidence="8">
    <location>
        <begin position="213"/>
        <end position="235"/>
    </location>
</feature>
<evidence type="ECO:0000256" key="3">
    <source>
        <dbReference type="ARBA" id="ARBA00022448"/>
    </source>
</evidence>
<keyword evidence="3" id="KW-0813">Transport</keyword>
<feature type="transmembrane region" description="Helical" evidence="8">
    <location>
        <begin position="247"/>
        <end position="265"/>
    </location>
</feature>